<dbReference type="Proteomes" id="UP000244180">
    <property type="component" value="Unassembled WGS sequence"/>
</dbReference>
<gene>
    <name evidence="9" type="ORF">HSCHL_2470</name>
</gene>
<evidence type="ECO:0000256" key="7">
    <source>
        <dbReference type="SAM" id="MobiDB-lite"/>
    </source>
</evidence>
<dbReference type="CDD" id="cd06550">
    <property type="entry name" value="TM_ABC_iron-siderophores_like"/>
    <property type="match status" value="1"/>
</dbReference>
<evidence type="ECO:0000313" key="9">
    <source>
        <dbReference type="EMBL" id="PTQ50863.1"/>
    </source>
</evidence>
<feature type="transmembrane region" description="Helical" evidence="8">
    <location>
        <begin position="233"/>
        <end position="252"/>
    </location>
</feature>
<dbReference type="PANTHER" id="PTHR30477">
    <property type="entry name" value="ABC-TRANSPORTER METAL-BINDING PROTEIN"/>
    <property type="match status" value="1"/>
</dbReference>
<evidence type="ECO:0000256" key="4">
    <source>
        <dbReference type="ARBA" id="ARBA00022989"/>
    </source>
</evidence>
<feature type="transmembrane region" description="Helical" evidence="8">
    <location>
        <begin position="187"/>
        <end position="205"/>
    </location>
</feature>
<comment type="subcellular location">
    <subcellularLocation>
        <location evidence="6">Cell membrane</location>
        <topology evidence="6">Multi-pass membrane protein</topology>
    </subcellularLocation>
    <subcellularLocation>
        <location evidence="1">Membrane</location>
        <topology evidence="1">Multi-pass membrane protein</topology>
    </subcellularLocation>
</comment>
<accession>A0A2T5G3U6</accession>
<evidence type="ECO:0000256" key="2">
    <source>
        <dbReference type="ARBA" id="ARBA00008034"/>
    </source>
</evidence>
<evidence type="ECO:0000256" key="1">
    <source>
        <dbReference type="ARBA" id="ARBA00004141"/>
    </source>
</evidence>
<organism evidence="9 10">
    <name type="scientific">Hydrogenibacillus schlegelii</name>
    <name type="common">Bacillus schlegelii</name>
    <dbReference type="NCBI Taxonomy" id="1484"/>
    <lineage>
        <taxon>Bacteria</taxon>
        <taxon>Bacillati</taxon>
        <taxon>Bacillota</taxon>
        <taxon>Bacilli</taxon>
        <taxon>Bacillales</taxon>
        <taxon>Bacillales Family X. Incertae Sedis</taxon>
        <taxon>Hydrogenibacillus</taxon>
    </lineage>
</organism>
<evidence type="ECO:0000256" key="6">
    <source>
        <dbReference type="RuleBase" id="RU003943"/>
    </source>
</evidence>
<dbReference type="Gene3D" id="1.10.3470.10">
    <property type="entry name" value="ABC transporter involved in vitamin B12 uptake, BtuC"/>
    <property type="match status" value="1"/>
</dbReference>
<dbReference type="GO" id="GO:0010043">
    <property type="term" value="P:response to zinc ion"/>
    <property type="evidence" value="ECO:0007669"/>
    <property type="project" value="TreeGrafter"/>
</dbReference>
<name>A0A2T5G3U6_HYDSH</name>
<feature type="transmembrane region" description="Helical" evidence="8">
    <location>
        <begin position="211"/>
        <end position="228"/>
    </location>
</feature>
<feature type="transmembrane region" description="Helical" evidence="8">
    <location>
        <begin position="258"/>
        <end position="278"/>
    </location>
</feature>
<dbReference type="GO" id="GO:0043190">
    <property type="term" value="C:ATP-binding cassette (ABC) transporter complex"/>
    <property type="evidence" value="ECO:0007669"/>
    <property type="project" value="InterPro"/>
</dbReference>
<evidence type="ECO:0000256" key="8">
    <source>
        <dbReference type="SAM" id="Phobius"/>
    </source>
</evidence>
<comment type="similarity">
    <text evidence="2 6">Belongs to the ABC-3 integral membrane protein family.</text>
</comment>
<keyword evidence="6" id="KW-0813">Transport</keyword>
<feature type="transmembrane region" description="Helical" evidence="8">
    <location>
        <begin position="75"/>
        <end position="93"/>
    </location>
</feature>
<evidence type="ECO:0000256" key="5">
    <source>
        <dbReference type="ARBA" id="ARBA00023136"/>
    </source>
</evidence>
<protein>
    <submittedName>
        <fullName evidence="9">Zinc ABC transporter, inner membrane permease protein ZnuB</fullName>
    </submittedName>
</protein>
<feature type="transmembrane region" description="Helical" evidence="8">
    <location>
        <begin position="105"/>
        <end position="128"/>
    </location>
</feature>
<comment type="caution">
    <text evidence="9">The sequence shown here is derived from an EMBL/GenBank/DDBJ whole genome shotgun (WGS) entry which is preliminary data.</text>
</comment>
<dbReference type="GO" id="GO:0055085">
    <property type="term" value="P:transmembrane transport"/>
    <property type="evidence" value="ECO:0007669"/>
    <property type="project" value="InterPro"/>
</dbReference>
<dbReference type="Pfam" id="PF00950">
    <property type="entry name" value="ABC-3"/>
    <property type="match status" value="1"/>
</dbReference>
<dbReference type="EMBL" id="PEBV01000064">
    <property type="protein sequence ID" value="PTQ50863.1"/>
    <property type="molecule type" value="Genomic_DNA"/>
</dbReference>
<feature type="transmembrane region" description="Helical" evidence="8">
    <location>
        <begin position="50"/>
        <end position="69"/>
    </location>
</feature>
<feature type="transmembrane region" description="Helical" evidence="8">
    <location>
        <begin position="20"/>
        <end position="41"/>
    </location>
</feature>
<feature type="compositionally biased region" description="Basic and acidic residues" evidence="7">
    <location>
        <begin position="307"/>
        <end position="318"/>
    </location>
</feature>
<dbReference type="PANTHER" id="PTHR30477:SF22">
    <property type="entry name" value="METAL ABC TRANSPORTER PERMEASE"/>
    <property type="match status" value="1"/>
</dbReference>
<reference evidence="9 10" key="1">
    <citation type="submission" date="2017-08" db="EMBL/GenBank/DDBJ databases">
        <title>Burning lignite coal seam in the remote Altai Mountains harbors a hydrogen-driven thermophilic microbial community.</title>
        <authorList>
            <person name="Kadnikov V.V."/>
            <person name="Mardanov A.V."/>
            <person name="Ivasenko D."/>
            <person name="Beletsky A.V."/>
            <person name="Karnachuk O.V."/>
            <person name="Ravin N.V."/>
        </authorList>
    </citation>
    <scope>NUCLEOTIDE SEQUENCE [LARGE SCALE GENOMIC DNA]</scope>
    <source>
        <strain evidence="9">AL33</strain>
    </source>
</reference>
<feature type="transmembrane region" description="Helical" evidence="8">
    <location>
        <begin position="148"/>
        <end position="166"/>
    </location>
</feature>
<dbReference type="SUPFAM" id="SSF81345">
    <property type="entry name" value="ABC transporter involved in vitamin B12 uptake, BtuC"/>
    <property type="match status" value="1"/>
</dbReference>
<keyword evidence="3 6" id="KW-0812">Transmembrane</keyword>
<sequence>MMGVLSEMVAAFWTYPFLRHALLAGLISGFVAPLIGSFVVVRRLSIIADALAHVMLAGVALGYLLGATYPALSRFPVVGYGTAVALIAALLIERLRTTYRSYSELAISIIMSAGIGLSIVLIGLARGINVDLIGLLFGNILSVTAGDVLRIAALALVVVGTVALFYKELLFLSFDEEAARVSGVPHRALNFIFSALIALVISVAMQVVGTLLISALITLPVAAALRLAKSFRALMLLSIVFAETSVLVGLAASYAFDLATGGSIVLVAAGILLAVLAAERLRLGHRRREPAIRLWPIGVERGSASARPDEPGRSEEGGRSAPPSPAPEKRISAQRLR</sequence>
<evidence type="ECO:0000256" key="3">
    <source>
        <dbReference type="ARBA" id="ARBA00022692"/>
    </source>
</evidence>
<dbReference type="AlphaFoldDB" id="A0A2T5G3U6"/>
<feature type="region of interest" description="Disordered" evidence="7">
    <location>
        <begin position="302"/>
        <end position="337"/>
    </location>
</feature>
<dbReference type="InterPro" id="IPR037294">
    <property type="entry name" value="ABC_BtuC-like"/>
</dbReference>
<keyword evidence="4 8" id="KW-1133">Transmembrane helix</keyword>
<keyword evidence="5 8" id="KW-0472">Membrane</keyword>
<dbReference type="InterPro" id="IPR001626">
    <property type="entry name" value="ABC_TroCD"/>
</dbReference>
<proteinExistence type="inferred from homology"/>
<evidence type="ECO:0000313" key="10">
    <source>
        <dbReference type="Proteomes" id="UP000244180"/>
    </source>
</evidence>